<dbReference type="AlphaFoldDB" id="F0X876"/>
<dbReference type="PANTHER" id="PTHR14218:SF19">
    <property type="entry name" value="SERINE PROTEASE AORO, PUTATIVE (AFU_ORTHOLOGUE AFUA_6G10250)-RELATED"/>
    <property type="match status" value="1"/>
</dbReference>
<dbReference type="SUPFAM" id="SSF54897">
    <property type="entry name" value="Protease propeptides/inhibitors"/>
    <property type="match status" value="1"/>
</dbReference>
<keyword evidence="10" id="KW-0732">Signal</keyword>
<dbReference type="Pfam" id="PF09286">
    <property type="entry name" value="Pro-kuma_activ"/>
    <property type="match status" value="1"/>
</dbReference>
<evidence type="ECO:0000256" key="10">
    <source>
        <dbReference type="SAM" id="SignalP"/>
    </source>
</evidence>
<feature type="active site" description="Charge relay system" evidence="8">
    <location>
        <position position="336"/>
    </location>
</feature>
<feature type="binding site" evidence="8">
    <location>
        <position position="663"/>
    </location>
    <ligand>
        <name>Ca(2+)</name>
        <dbReference type="ChEBI" id="CHEBI:29108"/>
    </ligand>
</feature>
<evidence type="ECO:0000256" key="5">
    <source>
        <dbReference type="ARBA" id="ARBA00022825"/>
    </source>
</evidence>
<dbReference type="eggNOG" id="ENOG502QTN1">
    <property type="taxonomic scope" value="Eukaryota"/>
</dbReference>
<dbReference type="OrthoDB" id="409122at2759"/>
<dbReference type="CDD" id="cd04056">
    <property type="entry name" value="Peptidases_S53"/>
    <property type="match status" value="1"/>
</dbReference>
<dbReference type="InParanoid" id="F0X876"/>
<name>F0X876_GROCL</name>
<dbReference type="Proteomes" id="UP000007796">
    <property type="component" value="Unassembled WGS sequence"/>
</dbReference>
<dbReference type="GO" id="GO:0006508">
    <property type="term" value="P:proteolysis"/>
    <property type="evidence" value="ECO:0007669"/>
    <property type="project" value="UniProtKB-KW"/>
</dbReference>
<evidence type="ECO:0000256" key="7">
    <source>
        <dbReference type="ARBA" id="ARBA00023145"/>
    </source>
</evidence>
<dbReference type="GO" id="GO:0005576">
    <property type="term" value="C:extracellular region"/>
    <property type="evidence" value="ECO:0007669"/>
    <property type="project" value="UniProtKB-SubCell"/>
</dbReference>
<comment type="subcellular location">
    <subcellularLocation>
        <location evidence="1">Secreted</location>
        <location evidence="1">Extracellular space</location>
    </subcellularLocation>
</comment>
<evidence type="ECO:0000313" key="13">
    <source>
        <dbReference type="Proteomes" id="UP000007796"/>
    </source>
</evidence>
<dbReference type="InterPro" id="IPR036852">
    <property type="entry name" value="Peptidase_S8/S53_dom_sf"/>
</dbReference>
<dbReference type="EMBL" id="GL629735">
    <property type="protein sequence ID" value="EFX05394.1"/>
    <property type="molecule type" value="Genomic_DNA"/>
</dbReference>
<evidence type="ECO:0000256" key="3">
    <source>
        <dbReference type="ARBA" id="ARBA00022723"/>
    </source>
</evidence>
<comment type="cofactor">
    <cofactor evidence="8">
        <name>Ca(2+)</name>
        <dbReference type="ChEBI" id="CHEBI:29108"/>
    </cofactor>
    <text evidence="8">Binds 1 Ca(2+) ion per subunit.</text>
</comment>
<gene>
    <name evidence="12" type="ORF">CMQ_3463</name>
</gene>
<dbReference type="GO" id="GO:0046872">
    <property type="term" value="F:metal ion binding"/>
    <property type="evidence" value="ECO:0007669"/>
    <property type="project" value="UniProtKB-UniRule"/>
</dbReference>
<dbReference type="InterPro" id="IPR050819">
    <property type="entry name" value="Tripeptidyl-peptidase_I"/>
</dbReference>
<feature type="domain" description="Peptidase S53" evidence="11">
    <location>
        <begin position="260"/>
        <end position="704"/>
    </location>
</feature>
<evidence type="ECO:0000256" key="6">
    <source>
        <dbReference type="ARBA" id="ARBA00022837"/>
    </source>
</evidence>
<evidence type="ECO:0000256" key="4">
    <source>
        <dbReference type="ARBA" id="ARBA00022801"/>
    </source>
</evidence>
<feature type="active site" description="Charge relay system" evidence="8">
    <location>
        <position position="340"/>
    </location>
</feature>
<evidence type="ECO:0000256" key="9">
    <source>
        <dbReference type="SAM" id="MobiDB-lite"/>
    </source>
</evidence>
<feature type="binding site" evidence="8">
    <location>
        <position position="664"/>
    </location>
    <ligand>
        <name>Ca(2+)</name>
        <dbReference type="ChEBI" id="CHEBI:29108"/>
    </ligand>
</feature>
<keyword evidence="13" id="KW-1185">Reference proteome</keyword>
<feature type="chain" id="PRO_5003260238" evidence="10">
    <location>
        <begin position="22"/>
        <end position="705"/>
    </location>
</feature>
<evidence type="ECO:0000256" key="8">
    <source>
        <dbReference type="PROSITE-ProRule" id="PRU01032"/>
    </source>
</evidence>
<dbReference type="InterPro" id="IPR030400">
    <property type="entry name" value="Sedolisin_dom"/>
</dbReference>
<evidence type="ECO:0000259" key="11">
    <source>
        <dbReference type="PROSITE" id="PS51695"/>
    </source>
</evidence>
<dbReference type="CDD" id="cd11377">
    <property type="entry name" value="Pro-peptidase_S53"/>
    <property type="match status" value="1"/>
</dbReference>
<feature type="region of interest" description="Disordered" evidence="9">
    <location>
        <begin position="207"/>
        <end position="233"/>
    </location>
</feature>
<sequence length="705" mass="75956">MLFQTLACGALLGSVALEVAASPVGQPHASVGLSSAQSQRRSIPATHAVHERQLPHWSKMWRRTDAVPRNAMLPMRIGLKQRNMQEGHDLFMSITDPKSANYGQHLTADEVVELFAPERTTIDAVVGWLTGSGIEIGRITLSANKQWLQFDAPAAEVEDLLLTKYYVFEHSGSATRDVAAEHYHLPHEIRDHVDYITPGIRLRWDSKKAAREQQKKRDLQSIGRRGTSGNYLTPEPIHSADAVADAIYPAASGNVSCALYVTPDCVKAQYQIPNATKAATGNELGIFESLNEHYNKADLDGYFASAYPSIPKGTYPIERLIDGAVGAVPFGQAGAEANLDLQAAMPLIYPQSTVLYQVDDERIQKNETTAKTPYLGFLNTFFDALDGSYCTYSAFGETGNCVTPECLDPSYPDAGPGGYNGTLQCGVFEPTNVISISYGGGEIDLPAYYWRRQCSEIMKLGLQGVSVVISSGDYGVASYVGDTNTVEGCLGTGGRAGTIFNPSSEATCPYALAVGATSLNPSTGNYTSRLTEHAAQRFASGGGFSNYFDQPAYQSSAVENYFNTVQLNFTGYDDAPTSLADMANVGTGVFRRAGRGYPDVSAIGEHYITRFNGAWYAIGGTSLAAPLWASMLNLVNEERIAAGKKTLGFINPVLYQHPEVFNDITVGSNPGCGTEGFPAAKGWDPVTGLGSPNYPKLLKLLLSLP</sequence>
<keyword evidence="6 8" id="KW-0106">Calcium</keyword>
<dbReference type="SUPFAM" id="SSF52743">
    <property type="entry name" value="Subtilisin-like"/>
    <property type="match status" value="1"/>
</dbReference>
<evidence type="ECO:0000256" key="1">
    <source>
        <dbReference type="ARBA" id="ARBA00004239"/>
    </source>
</evidence>
<dbReference type="Gene3D" id="3.40.50.200">
    <property type="entry name" value="Peptidase S8/S53 domain"/>
    <property type="match status" value="1"/>
</dbReference>
<proteinExistence type="predicted"/>
<dbReference type="MEROPS" id="S53.007"/>
<dbReference type="STRING" id="655863.F0X876"/>
<keyword evidence="7" id="KW-0865">Zymogen</keyword>
<dbReference type="HOGENOM" id="CLU_013783_4_0_1"/>
<evidence type="ECO:0000313" key="12">
    <source>
        <dbReference type="EMBL" id="EFX05394.1"/>
    </source>
</evidence>
<dbReference type="PROSITE" id="PS51695">
    <property type="entry name" value="SEDOLISIN"/>
    <property type="match status" value="1"/>
</dbReference>
<dbReference type="GO" id="GO:0008240">
    <property type="term" value="F:tripeptidyl-peptidase activity"/>
    <property type="evidence" value="ECO:0007669"/>
    <property type="project" value="TreeGrafter"/>
</dbReference>
<organism evidence="13">
    <name type="scientific">Grosmannia clavigera (strain kw1407 / UAMH 11150)</name>
    <name type="common">Blue stain fungus</name>
    <name type="synonym">Graphiocladiella clavigera</name>
    <dbReference type="NCBI Taxonomy" id="655863"/>
    <lineage>
        <taxon>Eukaryota</taxon>
        <taxon>Fungi</taxon>
        <taxon>Dikarya</taxon>
        <taxon>Ascomycota</taxon>
        <taxon>Pezizomycotina</taxon>
        <taxon>Sordariomycetes</taxon>
        <taxon>Sordariomycetidae</taxon>
        <taxon>Ophiostomatales</taxon>
        <taxon>Ophiostomataceae</taxon>
        <taxon>Leptographium</taxon>
    </lineage>
</organism>
<feature type="signal peptide" evidence="10">
    <location>
        <begin position="1"/>
        <end position="21"/>
    </location>
</feature>
<dbReference type="PANTHER" id="PTHR14218">
    <property type="entry name" value="PROTEASE S8 TRIPEPTIDYL PEPTIDASE I CLN2"/>
    <property type="match status" value="1"/>
</dbReference>
<dbReference type="InterPro" id="IPR015366">
    <property type="entry name" value="S53_propep"/>
</dbReference>
<keyword evidence="3 8" id="KW-0479">Metal-binding</keyword>
<feature type="active site" description="Charge relay system" evidence="8">
    <location>
        <position position="622"/>
    </location>
</feature>
<feature type="compositionally biased region" description="Basic and acidic residues" evidence="9">
    <location>
        <begin position="207"/>
        <end position="219"/>
    </location>
</feature>
<dbReference type="GO" id="GO:0004252">
    <property type="term" value="F:serine-type endopeptidase activity"/>
    <property type="evidence" value="ECO:0007669"/>
    <property type="project" value="UniProtKB-UniRule"/>
</dbReference>
<dbReference type="RefSeq" id="XP_014174876.1">
    <property type="nucleotide sequence ID" value="XM_014319401.1"/>
</dbReference>
<feature type="binding site" evidence="8">
    <location>
        <position position="682"/>
    </location>
    <ligand>
        <name>Ca(2+)</name>
        <dbReference type="ChEBI" id="CHEBI:29108"/>
    </ligand>
</feature>
<dbReference type="GeneID" id="25976566"/>
<keyword evidence="5 8" id="KW-0720">Serine protease</keyword>
<keyword evidence="2 8" id="KW-0645">Protease</keyword>
<dbReference type="SMART" id="SM00944">
    <property type="entry name" value="Pro-kuma_activ"/>
    <property type="match status" value="1"/>
</dbReference>
<evidence type="ECO:0000256" key="2">
    <source>
        <dbReference type="ARBA" id="ARBA00022670"/>
    </source>
</evidence>
<accession>F0X876</accession>
<protein>
    <submittedName>
        <fullName evidence="12">Alkaline serine protease</fullName>
    </submittedName>
</protein>
<keyword evidence="4 8" id="KW-0378">Hydrolase</keyword>
<feature type="binding site" evidence="8">
    <location>
        <position position="684"/>
    </location>
    <ligand>
        <name>Ca(2+)</name>
        <dbReference type="ChEBI" id="CHEBI:29108"/>
    </ligand>
</feature>
<reference evidence="12 13" key="1">
    <citation type="journal article" date="2011" name="Proc. Natl. Acad. Sci. U.S.A.">
        <title>Genome and transcriptome analyses of the mountain pine beetle-fungal symbiont Grosmannia clavigera, a lodgepole pine pathogen.</title>
        <authorList>
            <person name="DiGuistini S."/>
            <person name="Wang Y."/>
            <person name="Liao N.Y."/>
            <person name="Taylor G."/>
            <person name="Tanguay P."/>
            <person name="Feau N."/>
            <person name="Henrissat B."/>
            <person name="Chan S.K."/>
            <person name="Hesse-Orce U."/>
            <person name="Alamouti S.M."/>
            <person name="Tsui C.K.M."/>
            <person name="Docking R.T."/>
            <person name="Levasseur A."/>
            <person name="Haridas S."/>
            <person name="Robertson G."/>
            <person name="Birol I."/>
            <person name="Holt R.A."/>
            <person name="Marra M.A."/>
            <person name="Hamelin R.C."/>
            <person name="Hirst M."/>
            <person name="Jones S.J.M."/>
            <person name="Bohlmann J."/>
            <person name="Breuil C."/>
        </authorList>
    </citation>
    <scope>NUCLEOTIDE SEQUENCE [LARGE SCALE GENOMIC DNA]</scope>
    <source>
        <strain evidence="13">kw1407 / UAMH 11150</strain>
    </source>
</reference>